<keyword evidence="7" id="KW-0408">Iron</keyword>
<evidence type="ECO:0000256" key="10">
    <source>
        <dbReference type="ARBA" id="ARBA00023136"/>
    </source>
</evidence>
<keyword evidence="14" id="KW-1185">Reference proteome</keyword>
<dbReference type="Gene3D" id="2.40.170.20">
    <property type="entry name" value="TonB-dependent receptor, beta-barrel domain"/>
    <property type="match status" value="1"/>
</dbReference>
<evidence type="ECO:0000256" key="2">
    <source>
        <dbReference type="ARBA" id="ARBA00022448"/>
    </source>
</evidence>
<evidence type="ECO:0000256" key="7">
    <source>
        <dbReference type="ARBA" id="ARBA00023004"/>
    </source>
</evidence>
<protein>
    <recommendedName>
        <fullName evidence="12">TonB-dependent receptor-like beta-barrel domain-containing protein</fullName>
    </recommendedName>
</protein>
<reference evidence="13 14" key="1">
    <citation type="submission" date="2021-10" db="EMBL/GenBank/DDBJ databases">
        <authorList>
            <person name="Koch H."/>
        </authorList>
    </citation>
    <scope>NUCLEOTIDE SEQUENCE [LARGE SCALE GENOMIC DNA]</scope>
    <source>
        <strain evidence="13">6680</strain>
    </source>
</reference>
<evidence type="ECO:0000256" key="9">
    <source>
        <dbReference type="ARBA" id="ARBA00023077"/>
    </source>
</evidence>
<dbReference type="PANTHER" id="PTHR32552:SF68">
    <property type="entry name" value="FERRICHROME OUTER MEMBRANE TRANSPORTER_PHAGE RECEPTOR"/>
    <property type="match status" value="1"/>
</dbReference>
<evidence type="ECO:0000259" key="12">
    <source>
        <dbReference type="Pfam" id="PF00593"/>
    </source>
</evidence>
<accession>A0ABM8Z0H0</accession>
<evidence type="ECO:0000256" key="8">
    <source>
        <dbReference type="ARBA" id="ARBA00023065"/>
    </source>
</evidence>
<proteinExistence type="predicted"/>
<evidence type="ECO:0000256" key="5">
    <source>
        <dbReference type="ARBA" id="ARBA00022692"/>
    </source>
</evidence>
<feature type="domain" description="TonB-dependent receptor-like beta-barrel" evidence="12">
    <location>
        <begin position="18"/>
        <end position="220"/>
    </location>
</feature>
<name>A0ABM8Z0H0_9PROT</name>
<keyword evidence="10" id="KW-0472">Membrane</keyword>
<dbReference type="InterPro" id="IPR000531">
    <property type="entry name" value="Beta-barrel_TonB"/>
</dbReference>
<gene>
    <name evidence="13" type="ORF">NTG6680_2081</name>
</gene>
<dbReference type="InterPro" id="IPR039426">
    <property type="entry name" value="TonB-dep_rcpt-like"/>
</dbReference>
<keyword evidence="9" id="KW-0798">TonB box</keyword>
<keyword evidence="3" id="KW-1134">Transmembrane beta strand</keyword>
<dbReference type="InterPro" id="IPR036942">
    <property type="entry name" value="Beta-barrel_TonB_sf"/>
</dbReference>
<comment type="subcellular location">
    <subcellularLocation>
        <location evidence="1">Cell outer membrane</location>
        <topology evidence="1">Multi-pass membrane protein</topology>
    </subcellularLocation>
</comment>
<keyword evidence="4" id="KW-0410">Iron transport</keyword>
<dbReference type="Pfam" id="PF00593">
    <property type="entry name" value="TonB_dep_Rec_b-barrel"/>
    <property type="match status" value="1"/>
</dbReference>
<sequence>MPGNGDDSGAVSYHTLTPVLGATFRLTQDCAVSADQAGLNFGLAAARSDNFELGIKAKLDERMQASVAAFHIATANELAVLANAGGRTVYQNAGATRRDGIEASVKGDWKNGIGMVLAYSWLRAVYAQPFCSGACTPATMVAAGNRLPGVPNQTLYGELSWRHAASGFSAALEGRYSGRMLVDDLNSDAASGYVLTSLRAGFERSVGGWTLKSYARINNLADRCYAGSVIVNESNRRFFEPAPGRSWPASALAMPDKGACAIE</sequence>
<evidence type="ECO:0000256" key="11">
    <source>
        <dbReference type="ARBA" id="ARBA00023237"/>
    </source>
</evidence>
<evidence type="ECO:0000256" key="6">
    <source>
        <dbReference type="ARBA" id="ARBA00022729"/>
    </source>
</evidence>
<evidence type="ECO:0000256" key="4">
    <source>
        <dbReference type="ARBA" id="ARBA00022496"/>
    </source>
</evidence>
<keyword evidence="2" id="KW-0813">Transport</keyword>
<keyword evidence="8" id="KW-0406">Ion transport</keyword>
<dbReference type="Proteomes" id="UP000839052">
    <property type="component" value="Chromosome"/>
</dbReference>
<evidence type="ECO:0000256" key="3">
    <source>
        <dbReference type="ARBA" id="ARBA00022452"/>
    </source>
</evidence>
<dbReference type="SUPFAM" id="SSF56935">
    <property type="entry name" value="Porins"/>
    <property type="match status" value="1"/>
</dbReference>
<keyword evidence="5" id="KW-0812">Transmembrane</keyword>
<evidence type="ECO:0000313" key="13">
    <source>
        <dbReference type="EMBL" id="CAG9933330.1"/>
    </source>
</evidence>
<keyword evidence="11" id="KW-0998">Cell outer membrane</keyword>
<dbReference type="PANTHER" id="PTHR32552">
    <property type="entry name" value="FERRICHROME IRON RECEPTOR-RELATED"/>
    <property type="match status" value="1"/>
</dbReference>
<keyword evidence="6" id="KW-0732">Signal</keyword>
<evidence type="ECO:0000256" key="1">
    <source>
        <dbReference type="ARBA" id="ARBA00004571"/>
    </source>
</evidence>
<dbReference type="EMBL" id="OU912926">
    <property type="protein sequence ID" value="CAG9933330.1"/>
    <property type="molecule type" value="Genomic_DNA"/>
</dbReference>
<evidence type="ECO:0000313" key="14">
    <source>
        <dbReference type="Proteomes" id="UP000839052"/>
    </source>
</evidence>
<organism evidence="13 14">
    <name type="scientific">Candidatus Nitrotoga arctica</name>
    <dbReference type="NCBI Taxonomy" id="453162"/>
    <lineage>
        <taxon>Bacteria</taxon>
        <taxon>Pseudomonadati</taxon>
        <taxon>Pseudomonadota</taxon>
        <taxon>Betaproteobacteria</taxon>
        <taxon>Nitrosomonadales</taxon>
        <taxon>Gallionellaceae</taxon>
        <taxon>Candidatus Nitrotoga</taxon>
    </lineage>
</organism>